<proteinExistence type="predicted"/>
<dbReference type="SUPFAM" id="SSF50249">
    <property type="entry name" value="Nucleic acid-binding proteins"/>
    <property type="match status" value="1"/>
</dbReference>
<dbReference type="EMBL" id="CP003538">
    <property type="protein sequence ID" value="AGH98312.1"/>
    <property type="molecule type" value="Genomic_DNA"/>
</dbReference>
<dbReference type="GO" id="GO:0003723">
    <property type="term" value="F:RNA binding"/>
    <property type="evidence" value="ECO:0007669"/>
    <property type="project" value="InterPro"/>
</dbReference>
<dbReference type="Proteomes" id="UP000011932">
    <property type="component" value="Chromosome"/>
</dbReference>
<evidence type="ECO:0000313" key="3">
    <source>
        <dbReference type="EMBL" id="AGH98312.1"/>
    </source>
</evidence>
<evidence type="ECO:0000256" key="1">
    <source>
        <dbReference type="SAM" id="MobiDB-lite"/>
    </source>
</evidence>
<dbReference type="InterPro" id="IPR012340">
    <property type="entry name" value="NA-bd_OB-fold"/>
</dbReference>
<evidence type="ECO:0000313" key="4">
    <source>
        <dbReference type="Proteomes" id="UP000011932"/>
    </source>
</evidence>
<name>M4VG04_9BACT</name>
<gene>
    <name evidence="3" type="ORF">A11S_1505</name>
</gene>
<reference evidence="3 4" key="1">
    <citation type="journal article" date="2013" name="ISME J.">
        <title>By their genes ye shall know them: genomic signatures of predatory bacteria.</title>
        <authorList>
            <person name="Pasternak Z."/>
            <person name="Pietrokovski S."/>
            <person name="Rotem O."/>
            <person name="Gophna U."/>
            <person name="Lurie-Weinberger M.N."/>
            <person name="Jurkevitch E."/>
        </authorList>
    </citation>
    <scope>NUCLEOTIDE SEQUENCE [LARGE SCALE GENOMIC DNA]</scope>
    <source>
        <strain evidence="3">EPB</strain>
    </source>
</reference>
<evidence type="ECO:0000259" key="2">
    <source>
        <dbReference type="SMART" id="SM00955"/>
    </source>
</evidence>
<feature type="compositionally biased region" description="Basic residues" evidence="1">
    <location>
        <begin position="1"/>
        <end position="15"/>
    </location>
</feature>
<dbReference type="KEGG" id="man:A11S_1505"/>
<dbReference type="GO" id="GO:0004540">
    <property type="term" value="F:RNA nuclease activity"/>
    <property type="evidence" value="ECO:0007669"/>
    <property type="project" value="InterPro"/>
</dbReference>
<dbReference type="HOGENOM" id="CLU_591628_0_0_5"/>
<sequence length="462" mass="52059">MKRNNNKNANQKRTRQQQERQARYANPSTANDIVVDFNAAGRLQGLVHGAGRRQVRGITIDTERARLLDDGIFMTPTDDGGWRIEASLADVPALVPNQHPMELFARRHEKGFGADKPLFNYKFLQNCISLQQGQKRPAVTFTFVLDADLNLQSCAVERTVFENLKQCNDNDIVRELAKGDPDVKRWTDLGHRLHEKRTKEMAQICNNLAVNDNIQPTSEPAFPPHPGYEGTDLVHEIMRMTNLAAAEYFVDNKLPAPFKQAQGFFKVLHVSKDFNFDLECNRIALDVIETIIRTSPPYAKVSSPMQKYRDFLGLKIMTRHLDGKTVQMSDAKEVTRLTTNFNQAATKQDHTTQPGWHMTWVEHRDAQGTTSPHFADERNPATDIGALRKECSARRMKMPQMAERLLLVNGVDIVMVALKCDQTVTWAAHYDATTALNMAAKRMMRRLSSAASGAAPTHSPAP</sequence>
<organism evidence="3 4">
    <name type="scientific">Micavibrio aeruginosavorus EPB</name>
    <dbReference type="NCBI Taxonomy" id="349215"/>
    <lineage>
        <taxon>Bacteria</taxon>
        <taxon>Pseudomonadati</taxon>
        <taxon>Bdellovibrionota</taxon>
        <taxon>Bdellovibrionia</taxon>
        <taxon>Bdellovibrionales</taxon>
        <taxon>Pseudobdellovibrionaceae</taxon>
        <taxon>Micavibrio</taxon>
    </lineage>
</organism>
<dbReference type="InterPro" id="IPR001900">
    <property type="entry name" value="RNase_II/R"/>
</dbReference>
<dbReference type="Pfam" id="PF00773">
    <property type="entry name" value="RNB"/>
    <property type="match status" value="1"/>
</dbReference>
<feature type="domain" description="RNB" evidence="2">
    <location>
        <begin position="52"/>
        <end position="323"/>
    </location>
</feature>
<dbReference type="PATRIC" id="fig|349215.9.peg.1453"/>
<protein>
    <recommendedName>
        <fullName evidence="2">RNB domain-containing protein</fullName>
    </recommendedName>
</protein>
<dbReference type="OrthoDB" id="9153969at2"/>
<feature type="region of interest" description="Disordered" evidence="1">
    <location>
        <begin position="1"/>
        <end position="27"/>
    </location>
</feature>
<accession>M4VG04</accession>
<dbReference type="SMART" id="SM00955">
    <property type="entry name" value="RNB"/>
    <property type="match status" value="1"/>
</dbReference>
<dbReference type="AlphaFoldDB" id="M4VG04"/>
<dbReference type="RefSeq" id="WP_015467845.1">
    <property type="nucleotide sequence ID" value="NC_020812.1"/>
</dbReference>
<dbReference type="STRING" id="349215.A11S_1505"/>